<keyword evidence="1" id="KW-0175">Coiled coil</keyword>
<dbReference type="Proteomes" id="UP001055185">
    <property type="component" value="Unassembled WGS sequence"/>
</dbReference>
<reference evidence="2" key="1">
    <citation type="journal article" date="2022" name="Int. J. Syst. Evol. Microbiol.">
        <title>Genome-based, phenotypic and chemotaxonomic classification of Faecalibacterium strains: proposal of three novel species Faecalibacterium duncaniae sp. nov., Faecalibacterium hattorii sp. nov. and Faecalibacterium gallinarum sp. nov. .</title>
        <authorList>
            <person name="Sakamoto M."/>
            <person name="Sakurai N."/>
            <person name="Tanno H."/>
            <person name="Iino T."/>
            <person name="Ohkuma M."/>
            <person name="Endo A."/>
        </authorList>
    </citation>
    <scope>NUCLEOTIDE SEQUENCE</scope>
    <source>
        <strain evidence="2">JCM 17207</strain>
    </source>
</reference>
<dbReference type="RefSeq" id="WP_238316209.1">
    <property type="nucleotide sequence ID" value="NZ_BQKV01000022.1"/>
</dbReference>
<organism evidence="2 3">
    <name type="scientific">Faecalibacterium gallinarum</name>
    <dbReference type="NCBI Taxonomy" id="2903556"/>
    <lineage>
        <taxon>Bacteria</taxon>
        <taxon>Bacillati</taxon>
        <taxon>Bacillota</taxon>
        <taxon>Clostridia</taxon>
        <taxon>Eubacteriales</taxon>
        <taxon>Oscillospiraceae</taxon>
        <taxon>Faecalibacterium</taxon>
    </lineage>
</organism>
<name>A0AA37IYL7_9FIRM</name>
<evidence type="ECO:0000313" key="2">
    <source>
        <dbReference type="EMBL" id="GJN63972.1"/>
    </source>
</evidence>
<comment type="caution">
    <text evidence="2">The sequence shown here is derived from an EMBL/GenBank/DDBJ whole genome shotgun (WGS) entry which is preliminary data.</text>
</comment>
<feature type="coiled-coil region" evidence="1">
    <location>
        <begin position="13"/>
        <end position="47"/>
    </location>
</feature>
<keyword evidence="3" id="KW-1185">Reference proteome</keyword>
<gene>
    <name evidence="2" type="ORF">JCM17207_05970</name>
</gene>
<dbReference type="EMBL" id="BQKV01000022">
    <property type="protein sequence ID" value="GJN63972.1"/>
    <property type="molecule type" value="Genomic_DNA"/>
</dbReference>
<sequence length="262" mass="29233">MPPETKQTPLERIAELEQQLALADEGVSKLARRCLALEQELQDYLSKHARHDNDANPALLQPKLFYDRGTGFSEQDSLSAPLSAYQPSTRSVSAVFELPCEARALRLDPGELPCYVTGLTLSDDELTPCPQNGIQLEEGRTLFARSDPNYRLESESRLPAGTKIIVSYNYYPLIQSADEPLFDAMLQAIEQTEKKEADARADAAGQAQQAARQAQEIQQLSRLLAEARQQTEAYRVSLEQMQASTCWRLTAPVRGILRIIRG</sequence>
<evidence type="ECO:0000313" key="3">
    <source>
        <dbReference type="Proteomes" id="UP001055185"/>
    </source>
</evidence>
<protein>
    <submittedName>
        <fullName evidence="2">Uncharacterized protein</fullName>
    </submittedName>
</protein>
<feature type="coiled-coil region" evidence="1">
    <location>
        <begin position="210"/>
        <end position="244"/>
    </location>
</feature>
<evidence type="ECO:0000256" key="1">
    <source>
        <dbReference type="SAM" id="Coils"/>
    </source>
</evidence>
<proteinExistence type="predicted"/>
<dbReference type="AlphaFoldDB" id="A0AA37IYL7"/>
<accession>A0AA37IYL7</accession>